<proteinExistence type="predicted"/>
<evidence type="ECO:0000313" key="1">
    <source>
        <dbReference type="EMBL" id="KGQ04248.1"/>
    </source>
</evidence>
<dbReference type="HOGENOM" id="CLU_037224_0_0_1"/>
<dbReference type="EMBL" id="ANFO01001106">
    <property type="protein sequence ID" value="KGQ04248.1"/>
    <property type="molecule type" value="Genomic_DNA"/>
</dbReference>
<dbReference type="Proteomes" id="UP000030106">
    <property type="component" value="Unassembled WGS sequence"/>
</dbReference>
<dbReference type="InterPro" id="IPR021276">
    <property type="entry name" value="DUF2855"/>
</dbReference>
<accession>A0A0A2V9S8</accession>
<dbReference type="STRING" id="1245745.A0A0A2V9S8"/>
<evidence type="ECO:0000313" key="2">
    <source>
        <dbReference type="Proteomes" id="UP000030106"/>
    </source>
</evidence>
<protein>
    <submittedName>
        <fullName evidence="1">Uncharacterized protein</fullName>
    </submittedName>
</protein>
<sequence>MSAQTLVLRKNEFTQYSVTTPSSTASLLPGAVRVQPKLITLSLNNIGYAHLGSSHYRWWDAYPVSSTLASPPYDDVEQWGIVPAWGYGSVIESNNDNVPKGSLLYGIWPPSTAPVDLVLEELEPGLLREVSPHRQTMKPMYNRYLVHDTDTHEDMLAWYTGMWTTSQAGFLLGHYSFAVDPSKWCSPSLDEEQWPIENASLRDSVVVTLAASSKTAIGFDWSLRQRSREDGPLALVRVSNSSAVLPTDDAAFPIRSVNYNELIGPANMEFIAALKPTKVVIVDCGSGGEFVPKFHNAVLNLTKSTILHIYVGNFPTGLEDDNRRITRVSMDTGTIIERAGYKQGLGSVYQERDEAFKKWYDGNNRGKFEISWGQGIGGQNGVEETWRQLCSGTMPPGMAAVFKLD</sequence>
<dbReference type="Pfam" id="PF11017">
    <property type="entry name" value="DUF2855"/>
    <property type="match status" value="1"/>
</dbReference>
<name>A0A0A2V9S8_BEABA</name>
<gene>
    <name evidence="1" type="ORF">BBAD15_g10494</name>
</gene>
<dbReference type="eggNOG" id="ENOG502QT8T">
    <property type="taxonomic scope" value="Eukaryota"/>
</dbReference>
<reference evidence="1 2" key="1">
    <citation type="submission" date="2012-10" db="EMBL/GenBank/DDBJ databases">
        <title>Genome sequencing and analysis of entomopathogenic fungi Beauveria bassiana D1-5.</title>
        <authorList>
            <person name="Li Q."/>
            <person name="Wang L."/>
            <person name="Zhang Z."/>
            <person name="Wang Q."/>
            <person name="Ren J."/>
            <person name="Wang M."/>
            <person name="Xu W."/>
            <person name="Wang J."/>
            <person name="Lu Y."/>
            <person name="Du Q."/>
            <person name="Sun Z."/>
        </authorList>
    </citation>
    <scope>NUCLEOTIDE SEQUENCE [LARGE SCALE GENOMIC DNA]</scope>
    <source>
        <strain evidence="1 2">D1-5</strain>
    </source>
</reference>
<organism evidence="1 2">
    <name type="scientific">Beauveria bassiana D1-5</name>
    <dbReference type="NCBI Taxonomy" id="1245745"/>
    <lineage>
        <taxon>Eukaryota</taxon>
        <taxon>Fungi</taxon>
        <taxon>Dikarya</taxon>
        <taxon>Ascomycota</taxon>
        <taxon>Pezizomycotina</taxon>
        <taxon>Sordariomycetes</taxon>
        <taxon>Hypocreomycetidae</taxon>
        <taxon>Hypocreales</taxon>
        <taxon>Cordycipitaceae</taxon>
        <taxon>Beauveria</taxon>
    </lineage>
</organism>
<dbReference type="AlphaFoldDB" id="A0A0A2V9S8"/>
<comment type="caution">
    <text evidence="1">The sequence shown here is derived from an EMBL/GenBank/DDBJ whole genome shotgun (WGS) entry which is preliminary data.</text>
</comment>
<dbReference type="OrthoDB" id="4859227at2759"/>